<name>A0A552EZG4_MICAE</name>
<dbReference type="Proteomes" id="UP000317708">
    <property type="component" value="Unassembled WGS sequence"/>
</dbReference>
<feature type="transmembrane region" description="Helical" evidence="1">
    <location>
        <begin position="72"/>
        <end position="97"/>
    </location>
</feature>
<accession>A0A552EZG4</accession>
<evidence type="ECO:0000313" key="3">
    <source>
        <dbReference type="Proteomes" id="UP000317708"/>
    </source>
</evidence>
<keyword evidence="1" id="KW-1133">Transmembrane helix</keyword>
<evidence type="ECO:0000256" key="1">
    <source>
        <dbReference type="SAM" id="Phobius"/>
    </source>
</evidence>
<feature type="transmembrane region" description="Helical" evidence="1">
    <location>
        <begin position="30"/>
        <end position="51"/>
    </location>
</feature>
<comment type="caution">
    <text evidence="2">The sequence shown here is derived from an EMBL/GenBank/DDBJ whole genome shotgun (WGS) entry which is preliminary data.</text>
</comment>
<protein>
    <submittedName>
        <fullName evidence="2">Uncharacterized protein</fullName>
    </submittedName>
</protein>
<organism evidence="2 3">
    <name type="scientific">Microcystis aeruginosa Ma_MB_S_20031200_S102</name>
    <dbReference type="NCBI Taxonomy" id="2486254"/>
    <lineage>
        <taxon>Bacteria</taxon>
        <taxon>Bacillati</taxon>
        <taxon>Cyanobacteriota</taxon>
        <taxon>Cyanophyceae</taxon>
        <taxon>Oscillatoriophycideae</taxon>
        <taxon>Chroococcales</taxon>
        <taxon>Microcystaceae</taxon>
        <taxon>Microcystis</taxon>
    </lineage>
</organism>
<dbReference type="AlphaFoldDB" id="A0A552EZG4"/>
<keyword evidence="1" id="KW-0812">Transmembrane</keyword>
<proteinExistence type="predicted"/>
<evidence type="ECO:0000313" key="2">
    <source>
        <dbReference type="EMBL" id="TRU39863.1"/>
    </source>
</evidence>
<feature type="transmembrane region" description="Helical" evidence="1">
    <location>
        <begin position="117"/>
        <end position="136"/>
    </location>
</feature>
<gene>
    <name evidence="2" type="ORF">EWV92_06055</name>
</gene>
<sequence>MPKKTTYVFFIDLEAAGGCLVGLFKINLYFMAMAFLATPIWLPFYLLPEWVAEPLIIKAAREGYILDSTSQALLLSFLYLILSPSLLWTFSWCASIYGRTKFLPLSSRIANILRFRLMFWLASLIFLPIIAFQITGSEGIVASYKMKTPGFEVNYEQNMVDQIELLRIENQYSLNLSPSDRRKMLDIAPSSSIDDRSIIIVFYDEFKKLQDKYRVDFKRDDKLQIAQSAEKIAYVKNGGWEKPSKAEILKFLEYSFISKISEDRALKKITSFTSDELKLFGKFQPNKFWLPRFSRHRSIELTKLYKHDLSNEQRKVFYENYCNVVVNSIYRAYHVESGYLPGKNDSRMIKSEARNPQGNPDFNDCRKFLLDKGYQLSDGAMFTYFYKP</sequence>
<reference evidence="2 3" key="1">
    <citation type="submission" date="2019-01" db="EMBL/GenBank/DDBJ databases">
        <title>Coherence of Microcystis species and biogeography revealed through population genomics.</title>
        <authorList>
            <person name="Perez-Carrascal O.M."/>
            <person name="Terrat Y."/>
            <person name="Giani A."/>
            <person name="Fortin N."/>
            <person name="Tromas N."/>
            <person name="Shapiro B.J."/>
        </authorList>
    </citation>
    <scope>NUCLEOTIDE SEQUENCE [LARGE SCALE GENOMIC DNA]</scope>
    <source>
        <strain evidence="2">Ma_MB_S_20031200_S102</strain>
    </source>
</reference>
<keyword evidence="1" id="KW-0472">Membrane</keyword>
<dbReference type="EMBL" id="SFBI01000058">
    <property type="protein sequence ID" value="TRU39863.1"/>
    <property type="molecule type" value="Genomic_DNA"/>
</dbReference>